<evidence type="ECO:0000259" key="2">
    <source>
        <dbReference type="Pfam" id="PF14040"/>
    </source>
</evidence>
<feature type="domain" description="Deoxyribonuclease NucA/NucB" evidence="2">
    <location>
        <begin position="42"/>
        <end position="142"/>
    </location>
</feature>
<gene>
    <name evidence="3" type="ORF">SAMD00023353_6400460</name>
</gene>
<dbReference type="Proteomes" id="UP000054516">
    <property type="component" value="Unassembled WGS sequence"/>
</dbReference>
<reference evidence="3" key="1">
    <citation type="submission" date="2016-03" db="EMBL/GenBank/DDBJ databases">
        <title>Draft genome sequence of Rosellinia necatrix.</title>
        <authorList>
            <person name="Kanematsu S."/>
        </authorList>
    </citation>
    <scope>NUCLEOTIDE SEQUENCE [LARGE SCALE GENOMIC DNA]</scope>
    <source>
        <strain evidence="3">W97</strain>
    </source>
</reference>
<evidence type="ECO:0000256" key="1">
    <source>
        <dbReference type="SAM" id="SignalP"/>
    </source>
</evidence>
<dbReference type="OrthoDB" id="2748312at2759"/>
<evidence type="ECO:0000313" key="3">
    <source>
        <dbReference type="EMBL" id="GAP91607.1"/>
    </source>
</evidence>
<proteinExistence type="predicted"/>
<feature type="signal peptide" evidence="1">
    <location>
        <begin position="1"/>
        <end position="23"/>
    </location>
</feature>
<keyword evidence="4" id="KW-1185">Reference proteome</keyword>
<keyword evidence="1" id="KW-0732">Signal</keyword>
<name>A0A1W2TSS5_ROSNE</name>
<evidence type="ECO:0000313" key="4">
    <source>
        <dbReference type="Proteomes" id="UP000054516"/>
    </source>
</evidence>
<dbReference type="InterPro" id="IPR029476">
    <property type="entry name" value="DNase_NucA_NucB"/>
</dbReference>
<organism evidence="3">
    <name type="scientific">Rosellinia necatrix</name>
    <name type="common">White root-rot fungus</name>
    <dbReference type="NCBI Taxonomy" id="77044"/>
    <lineage>
        <taxon>Eukaryota</taxon>
        <taxon>Fungi</taxon>
        <taxon>Dikarya</taxon>
        <taxon>Ascomycota</taxon>
        <taxon>Pezizomycotina</taxon>
        <taxon>Sordariomycetes</taxon>
        <taxon>Xylariomycetidae</taxon>
        <taxon>Xylariales</taxon>
        <taxon>Xylariaceae</taxon>
        <taxon>Rosellinia</taxon>
    </lineage>
</organism>
<feature type="chain" id="PRO_5010708862" description="Deoxyribonuclease NucA/NucB domain-containing protein" evidence="1">
    <location>
        <begin position="24"/>
        <end position="251"/>
    </location>
</feature>
<dbReference type="AlphaFoldDB" id="A0A1W2TSS5"/>
<dbReference type="EMBL" id="DF977509">
    <property type="protein sequence ID" value="GAP91607.1"/>
    <property type="molecule type" value="Genomic_DNA"/>
</dbReference>
<sequence length="251" mass="27115">MPNITNLRAVAAVAGYLALGTAAQNIREYNCNNQPNICSNICFWQICVYPEQTTYTYDSTGDVAGRLADCGVTHSPRPCTFPSLGHTGDEADEFPFASMAEGGRTPFGDGASLLCVSAEEQRVRDGAITQLYRGLAQGTVFELALTNTDGIPYCDPGATPNPGSCDGTEFGGFHHFPNNNIYCQWKVYTLGSIRCVDGQTGEFVDPPAQLLPRNGSDEPRHADWSALLHIREPEVVRRLAVSKPVGPQLDA</sequence>
<dbReference type="OMA" id="FAWNCAN"/>
<dbReference type="Pfam" id="PF14040">
    <property type="entry name" value="DNase_NucA_NucB"/>
    <property type="match status" value="1"/>
</dbReference>
<accession>A0A1W2TSS5</accession>
<protein>
    <recommendedName>
        <fullName evidence="2">Deoxyribonuclease NucA/NucB domain-containing protein</fullName>
    </recommendedName>
</protein>